<evidence type="ECO:0000313" key="3">
    <source>
        <dbReference type="Proteomes" id="UP000196230"/>
    </source>
</evidence>
<reference evidence="2 3" key="1">
    <citation type="submission" date="2017-02" db="EMBL/GenBank/DDBJ databases">
        <authorList>
            <person name="Peterson S.W."/>
        </authorList>
    </citation>
    <scope>NUCLEOTIDE SEQUENCE [LARGE SCALE GENOMIC DNA]</scope>
    <source>
        <strain evidence="2 3">2B3F</strain>
    </source>
</reference>
<proteinExistence type="predicted"/>
<dbReference type="Proteomes" id="UP000196230">
    <property type="component" value="Unassembled WGS sequence"/>
</dbReference>
<name>A0A1R4I7V4_9MICC</name>
<dbReference type="AlphaFoldDB" id="A0A1R4I7V4"/>
<sequence length="63" mass="6812">MSAALLHGSFPCPSVLRPSPRPFPPCGAAEPPVPHKWSILEPPEPRPHKKTPAVRPLRPFAGC</sequence>
<gene>
    <name evidence="2" type="ORF">FM125_00465</name>
</gene>
<accession>A0A1R4I7V4</accession>
<evidence type="ECO:0000313" key="2">
    <source>
        <dbReference type="EMBL" id="SJN15776.1"/>
    </source>
</evidence>
<protein>
    <submittedName>
        <fullName evidence="2">Uncharacterized protein</fullName>
    </submittedName>
</protein>
<organism evidence="2 3">
    <name type="scientific">Micrococcus lylae</name>
    <dbReference type="NCBI Taxonomy" id="1273"/>
    <lineage>
        <taxon>Bacteria</taxon>
        <taxon>Bacillati</taxon>
        <taxon>Actinomycetota</taxon>
        <taxon>Actinomycetes</taxon>
        <taxon>Micrococcales</taxon>
        <taxon>Micrococcaceae</taxon>
        <taxon>Micrococcus</taxon>
    </lineage>
</organism>
<dbReference type="EMBL" id="FUKP01000005">
    <property type="protein sequence ID" value="SJN15776.1"/>
    <property type="molecule type" value="Genomic_DNA"/>
</dbReference>
<feature type="region of interest" description="Disordered" evidence="1">
    <location>
        <begin position="37"/>
        <end position="63"/>
    </location>
</feature>
<evidence type="ECO:0000256" key="1">
    <source>
        <dbReference type="SAM" id="MobiDB-lite"/>
    </source>
</evidence>